<protein>
    <submittedName>
        <fullName evidence="1">Uncharacterized protein</fullName>
    </submittedName>
</protein>
<organism evidence="1">
    <name type="scientific">Spongospora subterranea</name>
    <dbReference type="NCBI Taxonomy" id="70186"/>
    <lineage>
        <taxon>Eukaryota</taxon>
        <taxon>Sar</taxon>
        <taxon>Rhizaria</taxon>
        <taxon>Endomyxa</taxon>
        <taxon>Phytomyxea</taxon>
        <taxon>Plasmodiophorida</taxon>
        <taxon>Plasmodiophoridae</taxon>
        <taxon>Spongospora</taxon>
    </lineage>
</organism>
<dbReference type="EMBL" id="HACM01001617">
    <property type="protein sequence ID" value="CRZ02059.1"/>
    <property type="molecule type" value="Transcribed_RNA"/>
</dbReference>
<dbReference type="AlphaFoldDB" id="A0A0H5R2F0"/>
<evidence type="ECO:0000313" key="1">
    <source>
        <dbReference type="EMBL" id="CRZ02059.1"/>
    </source>
</evidence>
<sequence>MTHDLPLICSSIADAIINDDPSLLVQTFKVDRHQFLSAFPQCFSHTGLDTNQVRFPSKILAELSSLGLWDLCLLLLHQYPCHRRVSISFSTAVSAAVDQQWQLIHLFLDRDYIPPNIGNNALLRVALVSNNPVMVTRLLSYDAVHRSISSSSPCMVKCLFRICQNGCIDSLRIVMEKSLVNPAIYRYRAVIIAAQYGHEHLVSILLPQLLPLPVSQTISCGMTSLITAVRLALTHGHFGVAHRLLLIIGPDILSRTWLSYMITIAVTTKDCNEGAGDIVSLFVSMCGHSRPSLIQGAIEMSIRMGNAYLSKALIGSSLSASISVDLESIGNSLADDANLSLINAILTFDQMRDHIPFQAANKVDMWRRKLVTIYFTIMDTKLSVIPLSLIHIILIYSHGDYLRGETEREQLRDLQRLILSESYCGHNTDLADDEDEDDTPISSIFLLSPWYEQDDDE</sequence>
<proteinExistence type="predicted"/>
<dbReference type="Gene3D" id="1.25.40.20">
    <property type="entry name" value="Ankyrin repeat-containing domain"/>
    <property type="match status" value="1"/>
</dbReference>
<reference evidence="1" key="1">
    <citation type="submission" date="2015-04" db="EMBL/GenBank/DDBJ databases">
        <title>The genome sequence of the plant pathogenic Rhizarian Plasmodiophora brassicae reveals insights in its biotrophic life cycle and the origin of chitin synthesis.</title>
        <authorList>
            <person name="Schwelm A."/>
            <person name="Fogelqvist J."/>
            <person name="Knaust A."/>
            <person name="Julke S."/>
            <person name="Lilja T."/>
            <person name="Dhandapani V."/>
            <person name="Bonilla-Rosso G."/>
            <person name="Karlsson M."/>
            <person name="Shevchenko A."/>
            <person name="Choi S.R."/>
            <person name="Kim H.G."/>
            <person name="Park J.Y."/>
            <person name="Lim Y.P."/>
            <person name="Ludwig-Muller J."/>
            <person name="Dixelius C."/>
        </authorList>
    </citation>
    <scope>NUCLEOTIDE SEQUENCE</scope>
    <source>
        <tissue evidence="1">Potato root galls</tissue>
    </source>
</reference>
<dbReference type="InterPro" id="IPR036770">
    <property type="entry name" value="Ankyrin_rpt-contain_sf"/>
</dbReference>
<accession>A0A0H5R2F0</accession>
<dbReference type="SUPFAM" id="SSF48403">
    <property type="entry name" value="Ankyrin repeat"/>
    <property type="match status" value="1"/>
</dbReference>
<name>A0A0H5R2F0_9EUKA</name>